<dbReference type="Pfam" id="PF00724">
    <property type="entry name" value="Oxidored_FMN"/>
    <property type="match status" value="1"/>
</dbReference>
<name>A0AA46WXF7_RHORH</name>
<dbReference type="InterPro" id="IPR001155">
    <property type="entry name" value="OxRdtase_FMN_N"/>
</dbReference>
<accession>A0AA46WXF7</accession>
<dbReference type="PANTHER" id="PTHR43656:SF2">
    <property type="entry name" value="BINDING OXIDOREDUCTASE, PUTATIVE (AFU_ORTHOLOGUE AFUA_2G08260)-RELATED"/>
    <property type="match status" value="1"/>
</dbReference>
<evidence type="ECO:0000313" key="5">
    <source>
        <dbReference type="Proteomes" id="UP001162740"/>
    </source>
</evidence>
<evidence type="ECO:0000259" key="3">
    <source>
        <dbReference type="Pfam" id="PF00724"/>
    </source>
</evidence>
<proteinExistence type="predicted"/>
<protein>
    <submittedName>
        <fullName evidence="4">12-oxophytodienoate reductase</fullName>
    </submittedName>
</protein>
<feature type="domain" description="NADH:flavin oxidoreductase/NADH oxidase N-terminal" evidence="3">
    <location>
        <begin position="10"/>
        <end position="312"/>
    </location>
</feature>
<dbReference type="InterPro" id="IPR013785">
    <property type="entry name" value="Aldolase_TIM"/>
</dbReference>
<dbReference type="Gene3D" id="3.20.20.70">
    <property type="entry name" value="Aldolase class I"/>
    <property type="match status" value="1"/>
</dbReference>
<dbReference type="GO" id="GO:0010181">
    <property type="term" value="F:FMN binding"/>
    <property type="evidence" value="ECO:0007669"/>
    <property type="project" value="InterPro"/>
</dbReference>
<dbReference type="InterPro" id="IPR051799">
    <property type="entry name" value="NADH_flavin_oxidoreductase"/>
</dbReference>
<dbReference type="Proteomes" id="UP001162740">
    <property type="component" value="Chromosome"/>
</dbReference>
<dbReference type="AlphaFoldDB" id="A0AA46WXF7"/>
<evidence type="ECO:0000313" key="4">
    <source>
        <dbReference type="EMBL" id="UZF45730.1"/>
    </source>
</evidence>
<dbReference type="GO" id="GO:0016491">
    <property type="term" value="F:oxidoreductase activity"/>
    <property type="evidence" value="ECO:0007669"/>
    <property type="project" value="UniProtKB-KW"/>
</dbReference>
<organism evidence="4 5">
    <name type="scientific">Rhodococcus rhodochrous</name>
    <dbReference type="NCBI Taxonomy" id="1829"/>
    <lineage>
        <taxon>Bacteria</taxon>
        <taxon>Bacillati</taxon>
        <taxon>Actinomycetota</taxon>
        <taxon>Actinomycetes</taxon>
        <taxon>Mycobacteriales</taxon>
        <taxon>Nocardiaceae</taxon>
        <taxon>Rhodococcus</taxon>
    </lineage>
</organism>
<dbReference type="SUPFAM" id="SSF51395">
    <property type="entry name" value="FMN-linked oxidoreductases"/>
    <property type="match status" value="1"/>
</dbReference>
<evidence type="ECO:0000256" key="2">
    <source>
        <dbReference type="ARBA" id="ARBA00023002"/>
    </source>
</evidence>
<dbReference type="EMBL" id="CP083974">
    <property type="protein sequence ID" value="UZF45730.1"/>
    <property type="molecule type" value="Genomic_DNA"/>
</dbReference>
<dbReference type="RefSeq" id="WP_229582308.1">
    <property type="nucleotide sequence ID" value="NZ_CP083974.1"/>
</dbReference>
<sequence length="393" mass="43693">MNNAIETDPLFAPLRLKGTTLENRFVLPAMQRGLHDYRPSARLAQRLEAHAAGGAAIVISEGATPDHPAAYWQPTFAAIGDRTADDWRHVAHSVTNGRETVFLIQLWHPGSVRLVPDDVPNPHRDFPALSPSGLVQAGRVNGMAMTLNEIEETKAAYVRSARIAQEAGAHGVEIHAAHGYLLDQFLWYETNTRKDEYGGPTLVDRARFPAEIVSSIRAATGPDFIISFRFSQFKEVDYSAKIAQTPDELAPFIELIQAAGADMFHVSTRRFDAPAWPEIDETRSTAAWVKQMTDRPVIAIGSVGLSKDWTSDLLNNKQPELQIEADLERVRNGLRAGDFDFIGVGRTQIANTDLVRRVREQDLAGMRKFEKNVDLVDLNMVHEGQLVETEPRT</sequence>
<keyword evidence="2" id="KW-0560">Oxidoreductase</keyword>
<dbReference type="PANTHER" id="PTHR43656">
    <property type="entry name" value="BINDING OXIDOREDUCTASE, PUTATIVE (AFU_ORTHOLOGUE AFUA_2G08260)-RELATED"/>
    <property type="match status" value="1"/>
</dbReference>
<reference evidence="4 5" key="1">
    <citation type="journal article" date="2021" name="Front. Microbiol.">
        <title>Bacterial Transformation of Aromatic Monomers in Softwood Black Liquor.</title>
        <authorList>
            <person name="Navas L.E."/>
            <person name="Dexter G."/>
            <person name="Liu J."/>
            <person name="Levy-Booth D."/>
            <person name="Cho M."/>
            <person name="Jang S.K."/>
            <person name="Mansfield S.D."/>
            <person name="Renneckar S."/>
            <person name="Mohn W.W."/>
            <person name="Eltis L.D."/>
        </authorList>
    </citation>
    <scope>NUCLEOTIDE SEQUENCE [LARGE SCALE GENOMIC DNA]</scope>
    <source>
        <strain evidence="4 5">GD02</strain>
    </source>
</reference>
<gene>
    <name evidence="4" type="ORF">KUM34_003310</name>
</gene>
<keyword evidence="1" id="KW-0285">Flavoprotein</keyword>
<evidence type="ECO:0000256" key="1">
    <source>
        <dbReference type="ARBA" id="ARBA00022630"/>
    </source>
</evidence>